<reference evidence="1 2" key="1">
    <citation type="submission" date="2014-08" db="EMBL/GenBank/DDBJ databases">
        <title>Comparative genomics of the Paenibacillus odorifer group.</title>
        <authorList>
            <person name="den Bakker H.C."/>
            <person name="Tsai Y.-C."/>
            <person name="Martin N."/>
            <person name="Korlach J."/>
            <person name="Wiedmann M."/>
        </authorList>
    </citation>
    <scope>NUCLEOTIDE SEQUENCE [LARGE SCALE GENOMIC DNA]</scope>
    <source>
        <strain evidence="1 2">DSM 1735</strain>
    </source>
</reference>
<dbReference type="Pfam" id="PF14425">
    <property type="entry name" value="Imm3"/>
    <property type="match status" value="2"/>
</dbReference>
<sequence length="234" mass="27993">MAHSYEEYSEYINETYNEFKEDEKMSNKEAIARTFNEYDMSMKKSETDKAVIGVTIAEILVSHLRILNTFKDYMIETISELNFKLIEQENKLTREQYIDLLSRKEQVLKQLENKPLDYYPRVCWYYEELTDEVNKFFDQINTGNINKDEIVTSVFQRFERDCKNTLSEKIIVYTTLAENLLKLGYTKIEGLQRIKEELQLFNVEDVREEQLIEEERKKLVVRIDNTLEQLNNIG</sequence>
<gene>
    <name evidence="1" type="ORF">PDUR_08985</name>
</gene>
<dbReference type="EMBL" id="CP009288">
    <property type="protein sequence ID" value="AIQ12047.1"/>
    <property type="molecule type" value="Genomic_DNA"/>
</dbReference>
<dbReference type="OrthoDB" id="2468458at2"/>
<organism evidence="1 2">
    <name type="scientific">Paenibacillus durus</name>
    <name type="common">Paenibacillus azotofixans</name>
    <dbReference type="NCBI Taxonomy" id="44251"/>
    <lineage>
        <taxon>Bacteria</taxon>
        <taxon>Bacillati</taxon>
        <taxon>Bacillota</taxon>
        <taxon>Bacilli</taxon>
        <taxon>Bacillales</taxon>
        <taxon>Paenibacillaceae</taxon>
        <taxon>Paenibacillus</taxon>
    </lineage>
</organism>
<proteinExistence type="predicted"/>
<evidence type="ECO:0000313" key="1">
    <source>
        <dbReference type="EMBL" id="AIQ12047.1"/>
    </source>
</evidence>
<keyword evidence="2" id="KW-1185">Reference proteome</keyword>
<dbReference type="InterPro" id="IPR025678">
    <property type="entry name" value="Imm3"/>
</dbReference>
<protein>
    <submittedName>
        <fullName evidence="1">Uncharacterized protein</fullName>
    </submittedName>
</protein>
<evidence type="ECO:0000313" key="2">
    <source>
        <dbReference type="Proteomes" id="UP000029409"/>
    </source>
</evidence>
<dbReference type="RefSeq" id="WP_042205919.1">
    <property type="nucleotide sequence ID" value="NZ_CP009288.1"/>
</dbReference>
<name>A0A089HLS6_PAEDU</name>
<dbReference type="AlphaFoldDB" id="A0A089HLS6"/>
<dbReference type="eggNOG" id="ENOG5033Q78">
    <property type="taxonomic scope" value="Bacteria"/>
</dbReference>
<accession>A0A089HLS6</accession>
<dbReference type="Proteomes" id="UP000029409">
    <property type="component" value="Chromosome"/>
</dbReference>
<dbReference type="KEGG" id="pdu:PDUR_08985"/>